<dbReference type="EMBL" id="JAUKPO010000008">
    <property type="protein sequence ID" value="MDO1447665.1"/>
    <property type="molecule type" value="Genomic_DNA"/>
</dbReference>
<dbReference type="Pfam" id="PF07691">
    <property type="entry name" value="PA14"/>
    <property type="match status" value="2"/>
</dbReference>
<dbReference type="InterPro" id="IPR037524">
    <property type="entry name" value="PA14/GLEYA"/>
</dbReference>
<dbReference type="Pfam" id="PF17957">
    <property type="entry name" value="Big_7"/>
    <property type="match status" value="1"/>
</dbReference>
<dbReference type="PANTHER" id="PTHR46769:SF2">
    <property type="entry name" value="FIBROCYSTIN-L ISOFORM 2 PRECURSOR-RELATED"/>
    <property type="match status" value="1"/>
</dbReference>
<dbReference type="InterPro" id="IPR052387">
    <property type="entry name" value="Fibrocystin"/>
</dbReference>
<name>A0ABT8R6D2_9BACT</name>
<feature type="domain" description="PA14" evidence="2">
    <location>
        <begin position="909"/>
        <end position="1062"/>
    </location>
</feature>
<keyword evidence="4" id="KW-1185">Reference proteome</keyword>
<accession>A0ABT8R6D2</accession>
<evidence type="ECO:0000313" key="4">
    <source>
        <dbReference type="Proteomes" id="UP001168528"/>
    </source>
</evidence>
<organism evidence="3 4">
    <name type="scientific">Rhodocytophaga aerolata</name>
    <dbReference type="NCBI Taxonomy" id="455078"/>
    <lineage>
        <taxon>Bacteria</taxon>
        <taxon>Pseudomonadati</taxon>
        <taxon>Bacteroidota</taxon>
        <taxon>Cytophagia</taxon>
        <taxon>Cytophagales</taxon>
        <taxon>Rhodocytophagaceae</taxon>
        <taxon>Rhodocytophaga</taxon>
    </lineage>
</organism>
<feature type="domain" description="PA14" evidence="2">
    <location>
        <begin position="465"/>
        <end position="618"/>
    </location>
</feature>
<dbReference type="SMART" id="SM00758">
    <property type="entry name" value="PA14"/>
    <property type="match status" value="2"/>
</dbReference>
<reference evidence="3" key="1">
    <citation type="submission" date="2023-07" db="EMBL/GenBank/DDBJ databases">
        <title>The genome sequence of Rhodocytophaga aerolata KACC 12507.</title>
        <authorList>
            <person name="Zhang X."/>
        </authorList>
    </citation>
    <scope>NUCLEOTIDE SEQUENCE</scope>
    <source>
        <strain evidence="3">KACC 12507</strain>
    </source>
</reference>
<comment type="caution">
    <text evidence="3">The sequence shown here is derived from an EMBL/GenBank/DDBJ whole genome shotgun (WGS) entry which is preliminary data.</text>
</comment>
<dbReference type="NCBIfam" id="TIGR04183">
    <property type="entry name" value="Por_Secre_tail"/>
    <property type="match status" value="1"/>
</dbReference>
<dbReference type="Gene3D" id="2.60.120.200">
    <property type="match status" value="1"/>
</dbReference>
<dbReference type="Gene3D" id="2.60.40.10">
    <property type="entry name" value="Immunoglobulins"/>
    <property type="match status" value="1"/>
</dbReference>
<dbReference type="InterPro" id="IPR011658">
    <property type="entry name" value="PA14_dom"/>
</dbReference>
<dbReference type="PANTHER" id="PTHR46769">
    <property type="entry name" value="POLYCYSTIC KIDNEY AND HEPATIC DISEASE 1 (AUTOSOMAL RECESSIVE)-LIKE 1"/>
    <property type="match status" value="1"/>
</dbReference>
<protein>
    <submittedName>
        <fullName evidence="3">PA14 domain-containing protein</fullName>
    </submittedName>
</protein>
<sequence length="1163" mass="124773">MAQEFSLQLQYTPQLTDVNGTAFFPAYTPDFGNELWKSNGTSAGTVRVKNLLAGYSEPSGDLYNLTRVGNSLFFIAQDMEGKNALWKSDGTAQGTVKLKVITEPGNFYQFTDVNGVLYFIVEKALGIYDLWKSDGTAAGTLILKSFESPTGGTSFPYSFVEDIRLVNGNGTLYFTAIDYTYGLELWKSNGTSAGTVLVKDIRPGPGFSGITSLAYWNGNLYFDANDGGAAGLELWKSNGTASGTVMVKDIAPNQAGSADYAGSYPKDFKVYNGALYFVASGSFDTRNPYQNQNRELWKTDGTAQGTVLVKDIAPGLFGSHPSQLTISNGTLFFVADHDRASATEYAAGELWKTDGTTQGTVLVKDIAPGAAGSVPVELTDVNGVLYFAADKNGISDGYTAPSWELWKSNGTAQGTVLVKEVVPTDLLAVNGSLLFATTANQLWKSDGTAAGTMELKVHIPPATCSATGGLSREYWANVSGTTVSTIPLTSTPTSSTQLTSFETPSGIGDNYGQRLRGFICAPYSGNYTFYVASDDHSELWLSNNENPEGKQKIASVTGYASPKQWTKYASQKSATIYMERGYKYYIEALHKEGAGGDHLAVAWTTPGSNAISVISGASLSPYVENKLPVVTITSPVNGEKIPTSPASLTVTATASDADGSVNRVEFYADNGSTSFVEYDYTAPYSVTWNDAEAGTYRISARVVDNQDGYSELAEVTVTVDGLPEPWAGSDVGTPLTKRGSSGYRNGVFTLKSAGNDFYRAPDDFYYVYQPLNGNVAIVAKVESLQNTHPNALAGIMIREHFGTDASFVATAVNPSGNTNFMWRQESSSPGYKSVPGTAPRWLKLERNGNSFTSSYSSDGVNWTAIGQTTINMGSDIYVGLALTSQNSSSFNTATFSNVSITSPAMLACSATGSILREYWANVRGGAVTDIPVNTVPASSTQLTSFETPSGIGDNYGQRIRGYICPSVTGNYTFYLASDDQGELWLSTNDNPASKQKIAYITGHAASRQWTKFPTQKSVEIALEKGKKYYIEALHKESVYGDNLAVGWTLPGSTSIQVLPGSVLSPVVPAARIVSEQDVEEILISAYPNPFSDKLTIATQGQQGKVIISLTDVVGKTYFIHDYSLSGQAELSLDFSALQLKAGMHLLKLQSEDGKIQVIKVVKK</sequence>
<dbReference type="SUPFAM" id="SSF49899">
    <property type="entry name" value="Concanavalin A-like lectins/glucanases"/>
    <property type="match status" value="1"/>
</dbReference>
<dbReference type="Pfam" id="PF18962">
    <property type="entry name" value="Por_Secre_tail"/>
    <property type="match status" value="1"/>
</dbReference>
<dbReference type="InterPro" id="IPR026444">
    <property type="entry name" value="Secre_tail"/>
</dbReference>
<dbReference type="PROSITE" id="PS51820">
    <property type="entry name" value="PA14"/>
    <property type="match status" value="2"/>
</dbReference>
<dbReference type="InterPro" id="IPR013783">
    <property type="entry name" value="Ig-like_fold"/>
</dbReference>
<evidence type="ECO:0000259" key="2">
    <source>
        <dbReference type="PROSITE" id="PS51820"/>
    </source>
</evidence>
<dbReference type="RefSeq" id="WP_302038469.1">
    <property type="nucleotide sequence ID" value="NZ_JAUKPO010000008.1"/>
</dbReference>
<dbReference type="Gene3D" id="2.60.120.1560">
    <property type="match status" value="2"/>
</dbReference>
<gene>
    <name evidence="3" type="ORF">Q0590_15450</name>
</gene>
<proteinExistence type="predicted"/>
<dbReference type="SUPFAM" id="SSF56988">
    <property type="entry name" value="Anthrax protective antigen"/>
    <property type="match status" value="2"/>
</dbReference>
<keyword evidence="1" id="KW-0732">Signal</keyword>
<evidence type="ECO:0000313" key="3">
    <source>
        <dbReference type="EMBL" id="MDO1447665.1"/>
    </source>
</evidence>
<dbReference type="Proteomes" id="UP001168528">
    <property type="component" value="Unassembled WGS sequence"/>
</dbReference>
<dbReference type="InterPro" id="IPR013320">
    <property type="entry name" value="ConA-like_dom_sf"/>
</dbReference>
<evidence type="ECO:0000256" key="1">
    <source>
        <dbReference type="ARBA" id="ARBA00022729"/>
    </source>
</evidence>